<dbReference type="NCBIfam" id="TIGR00045">
    <property type="entry name" value="glycerate kinase"/>
    <property type="match status" value="1"/>
</dbReference>
<dbReference type="SUPFAM" id="SSF110738">
    <property type="entry name" value="Glycerate kinase I"/>
    <property type="match status" value="1"/>
</dbReference>
<dbReference type="InterPro" id="IPR018197">
    <property type="entry name" value="Glycerate_kinase_RE-like"/>
</dbReference>
<evidence type="ECO:0000256" key="3">
    <source>
        <dbReference type="ARBA" id="ARBA00022777"/>
    </source>
</evidence>
<dbReference type="Pfam" id="PF02595">
    <property type="entry name" value="Gly_kinase"/>
    <property type="match status" value="1"/>
</dbReference>
<dbReference type="EMBL" id="SNRW01010790">
    <property type="protein sequence ID" value="KAA6376059.1"/>
    <property type="molecule type" value="Genomic_DNA"/>
</dbReference>
<dbReference type="OrthoDB" id="10262596at2759"/>
<sequence>MKILIASDSFKGSLSSKAVGEIISEEARITFPNAEVLSASIADGGEGTVNALIDGCGGQIYKAKIQGPLFEYIEAEYGILSSGEAVIESASACGLPLIPPNMRNPMKTTSAGVGQLIKVALINGARRIIVGLGGSGTIDGGMGALQSLGVVFSDQEGERLLGIGESLGKVKKIDISGIIPQLKENIEIVLLVDVRNPLTGPNGAARSFGPQKGATEDMVSVLDAGLDSFANIAINEAIPSMNIRAGLDSESNGNQKKEQHMHEQWTGAGAAGGLCGGLFGVLRSCGVKISVKNGGRIVLKFEKATFTETHLAALLMAVVGNMVEFSKATNGISYSRQQHHIEIWFGNFALGQQFQSKVKDELHNTLSSKILQCSFDECTIQYMKNQ</sequence>
<dbReference type="Gene3D" id="3.90.1510.10">
    <property type="entry name" value="Glycerate kinase, domain 2"/>
    <property type="match status" value="1"/>
</dbReference>
<keyword evidence="3 4" id="KW-0418">Kinase</keyword>
<dbReference type="InterPro" id="IPR018193">
    <property type="entry name" value="Glyc_kinase_flavodox-like_fold"/>
</dbReference>
<evidence type="ECO:0000313" key="5">
    <source>
        <dbReference type="Proteomes" id="UP000324800"/>
    </source>
</evidence>
<evidence type="ECO:0000256" key="1">
    <source>
        <dbReference type="ARBA" id="ARBA00006284"/>
    </source>
</evidence>
<gene>
    <name evidence="4" type="ORF">EZS28_028414</name>
</gene>
<dbReference type="Proteomes" id="UP000324800">
    <property type="component" value="Unassembled WGS sequence"/>
</dbReference>
<dbReference type="InterPro" id="IPR004381">
    <property type="entry name" value="Glycerate_kinase"/>
</dbReference>
<comment type="similarity">
    <text evidence="1">Belongs to the glycerate kinase type-1 family.</text>
</comment>
<comment type="caution">
    <text evidence="4">The sequence shown here is derived from an EMBL/GenBank/DDBJ whole genome shotgun (WGS) entry which is preliminary data.</text>
</comment>
<reference evidence="4 5" key="1">
    <citation type="submission" date="2019-03" db="EMBL/GenBank/DDBJ databases">
        <title>Single cell metagenomics reveals metabolic interactions within the superorganism composed of flagellate Streblomastix strix and complex community of Bacteroidetes bacteria on its surface.</title>
        <authorList>
            <person name="Treitli S.C."/>
            <person name="Kolisko M."/>
            <person name="Husnik F."/>
            <person name="Keeling P."/>
            <person name="Hampl V."/>
        </authorList>
    </citation>
    <scope>NUCLEOTIDE SEQUENCE [LARGE SCALE GENOMIC DNA]</scope>
    <source>
        <strain evidence="4">ST1C</strain>
    </source>
</reference>
<dbReference type="InterPro" id="IPR036129">
    <property type="entry name" value="Glycerate_kinase_sf"/>
</dbReference>
<proteinExistence type="inferred from homology"/>
<accession>A0A5J4V001</accession>
<evidence type="ECO:0000313" key="4">
    <source>
        <dbReference type="EMBL" id="KAA6376059.1"/>
    </source>
</evidence>
<dbReference type="Gene3D" id="3.40.50.10350">
    <property type="entry name" value="Glycerate kinase, domain 1"/>
    <property type="match status" value="1"/>
</dbReference>
<dbReference type="GO" id="GO:0031388">
    <property type="term" value="P:organic acid phosphorylation"/>
    <property type="evidence" value="ECO:0007669"/>
    <property type="project" value="InterPro"/>
</dbReference>
<evidence type="ECO:0000256" key="2">
    <source>
        <dbReference type="ARBA" id="ARBA00022679"/>
    </source>
</evidence>
<dbReference type="PANTHER" id="PTHR21599">
    <property type="entry name" value="GLYCERATE KINASE"/>
    <property type="match status" value="1"/>
</dbReference>
<dbReference type="SUPFAM" id="SSF55418">
    <property type="entry name" value="eIF4e-like"/>
    <property type="match status" value="1"/>
</dbReference>
<organism evidence="4 5">
    <name type="scientific">Streblomastix strix</name>
    <dbReference type="NCBI Taxonomy" id="222440"/>
    <lineage>
        <taxon>Eukaryota</taxon>
        <taxon>Metamonada</taxon>
        <taxon>Preaxostyla</taxon>
        <taxon>Oxymonadida</taxon>
        <taxon>Streblomastigidae</taxon>
        <taxon>Streblomastix</taxon>
    </lineage>
</organism>
<name>A0A5J4V001_9EUKA</name>
<dbReference type="InterPro" id="IPR023398">
    <property type="entry name" value="TIF_eIF4e-like"/>
</dbReference>
<dbReference type="PANTHER" id="PTHR21599:SF0">
    <property type="entry name" value="GLYCERATE KINASE"/>
    <property type="match status" value="1"/>
</dbReference>
<protein>
    <submittedName>
        <fullName evidence="4">Glycerate 2-kinase</fullName>
    </submittedName>
</protein>
<keyword evidence="2" id="KW-0808">Transferase</keyword>
<dbReference type="AlphaFoldDB" id="A0A5J4V001"/>
<dbReference type="GO" id="GO:0008887">
    <property type="term" value="F:glycerate kinase activity"/>
    <property type="evidence" value="ECO:0007669"/>
    <property type="project" value="InterPro"/>
</dbReference>